<gene>
    <name evidence="2" type="ORF">W5A_00385</name>
</gene>
<dbReference type="Proteomes" id="UP000005938">
    <property type="component" value="Unassembled WGS sequence"/>
</dbReference>
<protein>
    <submittedName>
        <fullName evidence="2">Uncharacterized protein</fullName>
    </submittedName>
</protein>
<sequence>MEVSTTLMGLLLLALFMGPILYIIIRNKSKEKKRLQEFLKTGASHQMQLDVYEIMKHTAIGLDSKTRQLLVMPIDAPAKAKIISLEGYRHSEVKTEIKREDNYTYIQRVHIAITGGNKMDEIVFYDETVDNVMEAEVQLAVAKKWQNTLASVHV</sequence>
<dbReference type="STRING" id="946077.W5A_00385"/>
<evidence type="ECO:0000313" key="2">
    <source>
        <dbReference type="EMBL" id="EID76434.1"/>
    </source>
</evidence>
<proteinExistence type="predicted"/>
<keyword evidence="3" id="KW-1185">Reference proteome</keyword>
<organism evidence="2 3">
    <name type="scientific">Imtechella halotolerans K1</name>
    <dbReference type="NCBI Taxonomy" id="946077"/>
    <lineage>
        <taxon>Bacteria</taxon>
        <taxon>Pseudomonadati</taxon>
        <taxon>Bacteroidota</taxon>
        <taxon>Flavobacteriia</taxon>
        <taxon>Flavobacteriales</taxon>
        <taxon>Flavobacteriaceae</taxon>
        <taxon>Imtechella</taxon>
    </lineage>
</organism>
<accession>I0WJ68</accession>
<keyword evidence="1" id="KW-0812">Transmembrane</keyword>
<dbReference type="OrthoDB" id="1524706at2"/>
<evidence type="ECO:0000256" key="1">
    <source>
        <dbReference type="SAM" id="Phobius"/>
    </source>
</evidence>
<feature type="transmembrane region" description="Helical" evidence="1">
    <location>
        <begin position="6"/>
        <end position="25"/>
    </location>
</feature>
<reference evidence="2 3" key="1">
    <citation type="journal article" date="2012" name="J. Bacteriol.">
        <title>Genome Sequence of the Halotolerant Bacterium Imtechella halotolerans K1T.</title>
        <authorList>
            <person name="Kumar S."/>
            <person name="Vikram S."/>
            <person name="Subramanian S."/>
            <person name="Raghava G.P."/>
            <person name="Pinnaka A.K."/>
        </authorList>
    </citation>
    <scope>NUCLEOTIDE SEQUENCE [LARGE SCALE GENOMIC DNA]</scope>
    <source>
        <strain evidence="2 3">K1</strain>
    </source>
</reference>
<keyword evidence="1" id="KW-0472">Membrane</keyword>
<dbReference type="RefSeq" id="WP_008236248.1">
    <property type="nucleotide sequence ID" value="NZ_AJJU01000002.1"/>
</dbReference>
<keyword evidence="1" id="KW-1133">Transmembrane helix</keyword>
<evidence type="ECO:0000313" key="3">
    <source>
        <dbReference type="Proteomes" id="UP000005938"/>
    </source>
</evidence>
<dbReference type="AlphaFoldDB" id="I0WJ68"/>
<name>I0WJ68_9FLAO</name>
<comment type="caution">
    <text evidence="2">The sequence shown here is derived from an EMBL/GenBank/DDBJ whole genome shotgun (WGS) entry which is preliminary data.</text>
</comment>
<dbReference type="EMBL" id="AJJU01000002">
    <property type="protein sequence ID" value="EID76434.1"/>
    <property type="molecule type" value="Genomic_DNA"/>
</dbReference>